<evidence type="ECO:0000256" key="1">
    <source>
        <dbReference type="SAM" id="Coils"/>
    </source>
</evidence>
<evidence type="ECO:0000256" key="2">
    <source>
        <dbReference type="SAM" id="MobiDB-lite"/>
    </source>
</evidence>
<dbReference type="Proteomes" id="UP001219518">
    <property type="component" value="Unassembled WGS sequence"/>
</dbReference>
<name>A0AAE1LSR7_9NEOP</name>
<feature type="region of interest" description="Disordered" evidence="2">
    <location>
        <begin position="1"/>
        <end position="21"/>
    </location>
</feature>
<dbReference type="AlphaFoldDB" id="A0AAE1LSR7"/>
<dbReference type="CDD" id="cd07429">
    <property type="entry name" value="Cby_like"/>
    <property type="match status" value="1"/>
</dbReference>
<dbReference type="PANTHER" id="PTHR21533:SF19">
    <property type="entry name" value="LEUCINE-RICH PROTEIN"/>
    <property type="match status" value="1"/>
</dbReference>
<sequence length="104" mass="11854">MPLFSNKFSPKKIPGRKTDPNLSRVVDLSDSQEFGTDIGPIKLRLGDQEAVFDNGQWIPETGPASGRHKENEKLRQAIKRLEDENSMLKLRAEILLDMVSWFKT</sequence>
<protein>
    <submittedName>
        <fullName evidence="3">Protein chibby-like protein 1</fullName>
    </submittedName>
</protein>
<reference evidence="3" key="1">
    <citation type="submission" date="2021-07" db="EMBL/GenBank/DDBJ databases">
        <authorList>
            <person name="Catto M.A."/>
            <person name="Jacobson A."/>
            <person name="Kennedy G."/>
            <person name="Labadie P."/>
            <person name="Hunt B.G."/>
            <person name="Srinivasan R."/>
        </authorList>
    </citation>
    <scope>NUCLEOTIDE SEQUENCE</scope>
    <source>
        <strain evidence="3">PL_HMW_Pooled</strain>
        <tissue evidence="3">Head</tissue>
    </source>
</reference>
<evidence type="ECO:0000313" key="3">
    <source>
        <dbReference type="EMBL" id="KAK3930380.1"/>
    </source>
</evidence>
<comment type="caution">
    <text evidence="3">The sequence shown here is derived from an EMBL/GenBank/DDBJ whole genome shotgun (WGS) entry which is preliminary data.</text>
</comment>
<accession>A0AAE1LSR7</accession>
<dbReference type="EMBL" id="JAHWGI010001411">
    <property type="protein sequence ID" value="KAK3930380.1"/>
    <property type="molecule type" value="Genomic_DNA"/>
</dbReference>
<keyword evidence="1" id="KW-0175">Coiled coil</keyword>
<dbReference type="InterPro" id="IPR028118">
    <property type="entry name" value="Chibby_fam"/>
</dbReference>
<feature type="coiled-coil region" evidence="1">
    <location>
        <begin position="64"/>
        <end position="98"/>
    </location>
</feature>
<evidence type="ECO:0000313" key="4">
    <source>
        <dbReference type="Proteomes" id="UP001219518"/>
    </source>
</evidence>
<dbReference type="PANTHER" id="PTHR21533">
    <property type="entry name" value="LEUCINE-RICH PROTEIN"/>
    <property type="match status" value="1"/>
</dbReference>
<organism evidence="3 4">
    <name type="scientific">Frankliniella fusca</name>
    <dbReference type="NCBI Taxonomy" id="407009"/>
    <lineage>
        <taxon>Eukaryota</taxon>
        <taxon>Metazoa</taxon>
        <taxon>Ecdysozoa</taxon>
        <taxon>Arthropoda</taxon>
        <taxon>Hexapoda</taxon>
        <taxon>Insecta</taxon>
        <taxon>Pterygota</taxon>
        <taxon>Neoptera</taxon>
        <taxon>Paraneoptera</taxon>
        <taxon>Thysanoptera</taxon>
        <taxon>Terebrantia</taxon>
        <taxon>Thripoidea</taxon>
        <taxon>Thripidae</taxon>
        <taxon>Frankliniella</taxon>
    </lineage>
</organism>
<keyword evidence="4" id="KW-1185">Reference proteome</keyword>
<reference evidence="3" key="2">
    <citation type="journal article" date="2023" name="BMC Genomics">
        <title>Pest status, molecular evolution, and epigenetic factors derived from the genome assembly of Frankliniella fusca, a thysanopteran phytovirus vector.</title>
        <authorList>
            <person name="Catto M.A."/>
            <person name="Labadie P.E."/>
            <person name="Jacobson A.L."/>
            <person name="Kennedy G.G."/>
            <person name="Srinivasan R."/>
            <person name="Hunt B.G."/>
        </authorList>
    </citation>
    <scope>NUCLEOTIDE SEQUENCE</scope>
    <source>
        <strain evidence="3">PL_HMW_Pooled</strain>
    </source>
</reference>
<proteinExistence type="predicted"/>
<dbReference type="Pfam" id="PF14645">
    <property type="entry name" value="Chibby"/>
    <property type="match status" value="1"/>
</dbReference>
<gene>
    <name evidence="3" type="ORF">KUF71_005114</name>
</gene>